<dbReference type="InterPro" id="IPR036286">
    <property type="entry name" value="LexA/Signal_pep-like_sf"/>
</dbReference>
<dbReference type="SUPFAM" id="SSF51306">
    <property type="entry name" value="LexA/Signal peptidase"/>
    <property type="match status" value="1"/>
</dbReference>
<accession>A0ABV5C0U4</accession>
<evidence type="ECO:0000256" key="7">
    <source>
        <dbReference type="RuleBase" id="RU003991"/>
    </source>
</evidence>
<dbReference type="SUPFAM" id="SSF47413">
    <property type="entry name" value="lambda repressor-like DNA-binding domains"/>
    <property type="match status" value="1"/>
</dbReference>
<evidence type="ECO:0000256" key="3">
    <source>
        <dbReference type="ARBA" id="ARBA00022801"/>
    </source>
</evidence>
<dbReference type="CDD" id="cd00093">
    <property type="entry name" value="HTH_XRE"/>
    <property type="match status" value="1"/>
</dbReference>
<reference evidence="9 10" key="1">
    <citation type="submission" date="2024-09" db="EMBL/GenBank/DDBJ databases">
        <title>Paenibacillus zeirhizospherea sp. nov., isolated from surface of the maize (Zea mays) roots in a horticulture field, Hungary.</title>
        <authorList>
            <person name="Marton D."/>
            <person name="Farkas M."/>
            <person name="Bedics A."/>
            <person name="Toth E."/>
            <person name="Tancsics A."/>
            <person name="Boka K."/>
            <person name="Marati G."/>
            <person name="Kriszt B."/>
            <person name="Cserhati M."/>
        </authorList>
    </citation>
    <scope>NUCLEOTIDE SEQUENCE [LARGE SCALE GENOMIC DNA]</scope>
    <source>
        <strain evidence="9 10">JCM 18446</strain>
    </source>
</reference>
<keyword evidence="4 7" id="KW-0068">Autocatalytic cleavage</keyword>
<dbReference type="Proteomes" id="UP001580430">
    <property type="component" value="Unassembled WGS sequence"/>
</dbReference>
<organism evidence="9 10">
    <name type="scientific">Paenibacillus medicaginis</name>
    <dbReference type="NCBI Taxonomy" id="1470560"/>
    <lineage>
        <taxon>Bacteria</taxon>
        <taxon>Bacillati</taxon>
        <taxon>Bacillota</taxon>
        <taxon>Bacilli</taxon>
        <taxon>Bacillales</taxon>
        <taxon>Paenibacillaceae</taxon>
        <taxon>Paenibacillus</taxon>
    </lineage>
</organism>
<evidence type="ECO:0000256" key="4">
    <source>
        <dbReference type="ARBA" id="ARBA00022813"/>
    </source>
</evidence>
<dbReference type="SMART" id="SM00530">
    <property type="entry name" value="HTH_XRE"/>
    <property type="match status" value="1"/>
</dbReference>
<comment type="similarity">
    <text evidence="1 7">Belongs to the peptidase S24 family.</text>
</comment>
<evidence type="ECO:0000313" key="9">
    <source>
        <dbReference type="EMBL" id="MFB5761152.1"/>
    </source>
</evidence>
<dbReference type="InterPro" id="IPR050077">
    <property type="entry name" value="LexA_repressor"/>
</dbReference>
<dbReference type="PROSITE" id="PS50943">
    <property type="entry name" value="HTH_CROC1"/>
    <property type="match status" value="1"/>
</dbReference>
<comment type="caution">
    <text evidence="9">The sequence shown here is derived from an EMBL/GenBank/DDBJ whole genome shotgun (WGS) entry which is preliminary data.</text>
</comment>
<dbReference type="PANTHER" id="PTHR33516">
    <property type="entry name" value="LEXA REPRESSOR"/>
    <property type="match status" value="1"/>
</dbReference>
<dbReference type="InterPro" id="IPR039418">
    <property type="entry name" value="LexA-like"/>
</dbReference>
<dbReference type="Pfam" id="PF00717">
    <property type="entry name" value="Peptidase_S24"/>
    <property type="match status" value="1"/>
</dbReference>
<dbReference type="PRINTS" id="PR00726">
    <property type="entry name" value="LEXASERPTASE"/>
</dbReference>
<dbReference type="Pfam" id="PF01381">
    <property type="entry name" value="HTH_3"/>
    <property type="match status" value="1"/>
</dbReference>
<dbReference type="Gene3D" id="2.10.109.10">
    <property type="entry name" value="Umud Fragment, subunit A"/>
    <property type="match status" value="1"/>
</dbReference>
<evidence type="ECO:0000313" key="10">
    <source>
        <dbReference type="Proteomes" id="UP001580430"/>
    </source>
</evidence>
<keyword evidence="3 7" id="KW-0378">Hydrolase</keyword>
<sequence>MNSIGERIKYHRKQIGLTQQQLAEPLGLLPANISSYERNKSVPPSDKLAILADVLNTTTDYLTCRTDDSSPLDRSENKRIEKKHTIPIVGNICAGDGIIAEENIQGYAEYPLPQTATPDFSLRVKGDSMIGAGIVDGDIVFLKKKNWADYNGQIVAVVVDGEGSLKRMKWSEGSPYIKLIPENDNYRMKEVLPNELIVCGVYCGHFHPEIINGR</sequence>
<feature type="domain" description="HTH cro/C1-type" evidence="8">
    <location>
        <begin position="8"/>
        <end position="62"/>
    </location>
</feature>
<evidence type="ECO:0000259" key="8">
    <source>
        <dbReference type="PROSITE" id="PS50943"/>
    </source>
</evidence>
<dbReference type="InterPro" id="IPR006197">
    <property type="entry name" value="Peptidase_S24_LexA"/>
</dbReference>
<protein>
    <submittedName>
        <fullName evidence="9">LexA family protein</fullName>
    </submittedName>
</protein>
<evidence type="ECO:0000256" key="6">
    <source>
        <dbReference type="ARBA" id="ARBA00023236"/>
    </source>
</evidence>
<keyword evidence="10" id="KW-1185">Reference proteome</keyword>
<keyword evidence="5" id="KW-0234">DNA repair</keyword>
<name>A0ABV5C0U4_9BACL</name>
<keyword evidence="6" id="KW-0742">SOS response</keyword>
<dbReference type="InterPro" id="IPR001387">
    <property type="entry name" value="Cro/C1-type_HTH"/>
</dbReference>
<dbReference type="PANTHER" id="PTHR33516:SF2">
    <property type="entry name" value="LEXA REPRESSOR-RELATED"/>
    <property type="match status" value="1"/>
</dbReference>
<dbReference type="InterPro" id="IPR010982">
    <property type="entry name" value="Lambda_DNA-bd_dom_sf"/>
</dbReference>
<dbReference type="CDD" id="cd06529">
    <property type="entry name" value="S24_LexA-like"/>
    <property type="match status" value="1"/>
</dbReference>
<keyword evidence="2" id="KW-0227">DNA damage</keyword>
<evidence type="ECO:0000256" key="5">
    <source>
        <dbReference type="ARBA" id="ARBA00023204"/>
    </source>
</evidence>
<dbReference type="Gene3D" id="1.10.260.40">
    <property type="entry name" value="lambda repressor-like DNA-binding domains"/>
    <property type="match status" value="1"/>
</dbReference>
<evidence type="ECO:0000256" key="1">
    <source>
        <dbReference type="ARBA" id="ARBA00007484"/>
    </source>
</evidence>
<dbReference type="EMBL" id="JBHIRY010000009">
    <property type="protein sequence ID" value="MFB5761152.1"/>
    <property type="molecule type" value="Genomic_DNA"/>
</dbReference>
<dbReference type="InterPro" id="IPR015927">
    <property type="entry name" value="Peptidase_S24_S26A/B/C"/>
</dbReference>
<proteinExistence type="inferred from homology"/>
<gene>
    <name evidence="9" type="ORF">ACE5LO_12190</name>
</gene>
<evidence type="ECO:0000256" key="2">
    <source>
        <dbReference type="ARBA" id="ARBA00022763"/>
    </source>
</evidence>
<dbReference type="RefSeq" id="WP_375520324.1">
    <property type="nucleotide sequence ID" value="NZ_JBHIRY010000009.1"/>
</dbReference>